<dbReference type="AlphaFoldDB" id="A0A8J2SR04"/>
<protein>
    <submittedName>
        <fullName evidence="2">Uncharacterized protein</fullName>
    </submittedName>
</protein>
<accession>A0A8J2SR04</accession>
<proteinExistence type="predicted"/>
<feature type="region of interest" description="Disordered" evidence="1">
    <location>
        <begin position="289"/>
        <end position="316"/>
    </location>
</feature>
<comment type="caution">
    <text evidence="2">The sequence shown here is derived from an EMBL/GenBank/DDBJ whole genome shotgun (WGS) entry which is preliminary data.</text>
</comment>
<evidence type="ECO:0000256" key="1">
    <source>
        <dbReference type="SAM" id="MobiDB-lite"/>
    </source>
</evidence>
<dbReference type="Proteomes" id="UP000789595">
    <property type="component" value="Unassembled WGS sequence"/>
</dbReference>
<evidence type="ECO:0000313" key="2">
    <source>
        <dbReference type="EMBL" id="CAH0371134.1"/>
    </source>
</evidence>
<keyword evidence="3" id="KW-1185">Reference proteome</keyword>
<dbReference type="EMBL" id="CAKKNE010000003">
    <property type="protein sequence ID" value="CAH0371134.1"/>
    <property type="molecule type" value="Genomic_DNA"/>
</dbReference>
<reference evidence="2" key="1">
    <citation type="submission" date="2021-11" db="EMBL/GenBank/DDBJ databases">
        <authorList>
            <consortium name="Genoscope - CEA"/>
            <person name="William W."/>
        </authorList>
    </citation>
    <scope>NUCLEOTIDE SEQUENCE</scope>
</reference>
<organism evidence="2 3">
    <name type="scientific">Pelagomonas calceolata</name>
    <dbReference type="NCBI Taxonomy" id="35677"/>
    <lineage>
        <taxon>Eukaryota</taxon>
        <taxon>Sar</taxon>
        <taxon>Stramenopiles</taxon>
        <taxon>Ochrophyta</taxon>
        <taxon>Pelagophyceae</taxon>
        <taxon>Pelagomonadales</taxon>
        <taxon>Pelagomonadaceae</taxon>
        <taxon>Pelagomonas</taxon>
    </lineage>
</organism>
<feature type="compositionally biased region" description="Low complexity" evidence="1">
    <location>
        <begin position="294"/>
        <end position="314"/>
    </location>
</feature>
<evidence type="ECO:0000313" key="3">
    <source>
        <dbReference type="Proteomes" id="UP000789595"/>
    </source>
</evidence>
<gene>
    <name evidence="2" type="ORF">PECAL_3P10620</name>
</gene>
<name>A0A8J2SR04_9STRA</name>
<sequence length="332" mass="35817">MRRLLAAALCAMAKGQNSSCGPVRVTYDHAGFGNAFDVLFAAFHWARRCNSRVEIVGDESDRLRRICERLTCAGPSLVANHTCHPGCPPPLMTWKQTPSSAYVQTLGRYANPSVDPSVFVPARGGAWFAPLRCLGPNSAARQAAGAAHPFPNAAHIRSIRYDFERPPETVAADMVNRTHDSPTAGLAENSAAGWARLAKQAHGRGQRGGDVYIASDNAPARDALAHHLSARNVTACYVPRTPGHSSYHTAGADDDHAMTDWWALANADAIIAAEIKCMGKTAESCTPLGQLSVGGSRRSPSASRRGRRFSSFSRTAHRLRQRKQGRLVWVSV</sequence>